<reference evidence="3 4" key="1">
    <citation type="submission" date="2020-08" db="EMBL/GenBank/DDBJ databases">
        <title>Sequencing the genomes of 1000 actinobacteria strains.</title>
        <authorList>
            <person name="Klenk H.-P."/>
        </authorList>
    </citation>
    <scope>NUCLEOTIDE SEQUENCE [LARGE SCALE GENOMIC DNA]</scope>
    <source>
        <strain evidence="3 4">DSM 43675</strain>
    </source>
</reference>
<keyword evidence="4" id="KW-1185">Reference proteome</keyword>
<gene>
    <name evidence="3" type="ORF">BKA00_001082</name>
</gene>
<dbReference type="InterPro" id="IPR045431">
    <property type="entry name" value="EAD2"/>
</dbReference>
<comment type="caution">
    <text evidence="3">The sequence shown here is derived from an EMBL/GenBank/DDBJ whole genome shotgun (WGS) entry which is preliminary data.</text>
</comment>
<protein>
    <recommendedName>
        <fullName evidence="2">Effector-associated domain-containing protein</fullName>
    </recommendedName>
</protein>
<accession>A0A7X0FUX7</accession>
<dbReference type="Pfam" id="PF19956">
    <property type="entry name" value="EAD2"/>
    <property type="match status" value="1"/>
</dbReference>
<feature type="domain" description="Effector-associated" evidence="2">
    <location>
        <begin position="218"/>
        <end position="296"/>
    </location>
</feature>
<evidence type="ECO:0000313" key="3">
    <source>
        <dbReference type="EMBL" id="MBB6394168.1"/>
    </source>
</evidence>
<evidence type="ECO:0000313" key="4">
    <source>
        <dbReference type="Proteomes" id="UP000546324"/>
    </source>
</evidence>
<proteinExistence type="predicted"/>
<sequence length="304" mass="32811">MQSHLRTVLYEALRSCFEASGIPLEGCYQEDRGDGVIVVLPPSYDPSRLAHPLPDHLRGALRRHNGLAAEHARMRLRIALHGGPLESDAEGIVGTSVNHVNRLLDAPSFKEALAAVPVDLGVLASDEFYRTVIQEGRGAVDPTEFRPIEVRLKETDTTAWLCIRGARPAAPAGDAANSPAQVGPLPASGTEPRAPGSDARLPPDQEQSAGLPALFEIVDRLMDIPLLTTAEGRQQIVDALRKEIAIRVPRRAQPHLDVHSIVRTCSEFPGGLQEFLSLVHAYAGESSQVRALDDTVARLTGRAP</sequence>
<dbReference type="RefSeq" id="WP_185023863.1">
    <property type="nucleotide sequence ID" value="NZ_JACHMQ010000001.1"/>
</dbReference>
<feature type="region of interest" description="Disordered" evidence="1">
    <location>
        <begin position="169"/>
        <end position="206"/>
    </location>
</feature>
<dbReference type="InterPro" id="IPR029787">
    <property type="entry name" value="Nucleotide_cyclase"/>
</dbReference>
<dbReference type="Gene3D" id="3.30.70.1230">
    <property type="entry name" value="Nucleotide cyclase"/>
    <property type="match status" value="1"/>
</dbReference>
<name>A0A7X0FUX7_9ACTN</name>
<evidence type="ECO:0000256" key="1">
    <source>
        <dbReference type="SAM" id="MobiDB-lite"/>
    </source>
</evidence>
<organism evidence="3 4">
    <name type="scientific">Actinomadura coerulea</name>
    <dbReference type="NCBI Taxonomy" id="46159"/>
    <lineage>
        <taxon>Bacteria</taxon>
        <taxon>Bacillati</taxon>
        <taxon>Actinomycetota</taxon>
        <taxon>Actinomycetes</taxon>
        <taxon>Streptosporangiales</taxon>
        <taxon>Thermomonosporaceae</taxon>
        <taxon>Actinomadura</taxon>
    </lineage>
</organism>
<evidence type="ECO:0000259" key="2">
    <source>
        <dbReference type="Pfam" id="PF19956"/>
    </source>
</evidence>
<dbReference type="AlphaFoldDB" id="A0A7X0FUX7"/>
<dbReference type="EMBL" id="JACHMQ010000001">
    <property type="protein sequence ID" value="MBB6394168.1"/>
    <property type="molecule type" value="Genomic_DNA"/>
</dbReference>
<dbReference type="Proteomes" id="UP000546324">
    <property type="component" value="Unassembled WGS sequence"/>
</dbReference>